<name>A0ACB8YTQ6_CICIN</name>
<comment type="caution">
    <text evidence="1">The sequence shown here is derived from an EMBL/GenBank/DDBJ whole genome shotgun (WGS) entry which is preliminary data.</text>
</comment>
<reference evidence="2" key="1">
    <citation type="journal article" date="2022" name="Mol. Ecol. Resour.">
        <title>The genomes of chicory, endive, great burdock and yacon provide insights into Asteraceae palaeo-polyploidization history and plant inulin production.</title>
        <authorList>
            <person name="Fan W."/>
            <person name="Wang S."/>
            <person name="Wang H."/>
            <person name="Wang A."/>
            <person name="Jiang F."/>
            <person name="Liu H."/>
            <person name="Zhao H."/>
            <person name="Xu D."/>
            <person name="Zhang Y."/>
        </authorList>
    </citation>
    <scope>NUCLEOTIDE SEQUENCE [LARGE SCALE GENOMIC DNA]</scope>
    <source>
        <strain evidence="2">cv. Punajuju</strain>
    </source>
</reference>
<organism evidence="1 2">
    <name type="scientific">Cichorium intybus</name>
    <name type="common">Chicory</name>
    <dbReference type="NCBI Taxonomy" id="13427"/>
    <lineage>
        <taxon>Eukaryota</taxon>
        <taxon>Viridiplantae</taxon>
        <taxon>Streptophyta</taxon>
        <taxon>Embryophyta</taxon>
        <taxon>Tracheophyta</taxon>
        <taxon>Spermatophyta</taxon>
        <taxon>Magnoliopsida</taxon>
        <taxon>eudicotyledons</taxon>
        <taxon>Gunneridae</taxon>
        <taxon>Pentapetalae</taxon>
        <taxon>asterids</taxon>
        <taxon>campanulids</taxon>
        <taxon>Asterales</taxon>
        <taxon>Asteraceae</taxon>
        <taxon>Cichorioideae</taxon>
        <taxon>Cichorieae</taxon>
        <taxon>Cichoriinae</taxon>
        <taxon>Cichorium</taxon>
    </lineage>
</organism>
<reference evidence="1 2" key="2">
    <citation type="journal article" date="2022" name="Mol. Ecol. Resour.">
        <title>The genomes of chicory, endive, great burdock and yacon provide insights into Asteraceae paleo-polyploidization history and plant inulin production.</title>
        <authorList>
            <person name="Fan W."/>
            <person name="Wang S."/>
            <person name="Wang H."/>
            <person name="Wang A."/>
            <person name="Jiang F."/>
            <person name="Liu H."/>
            <person name="Zhao H."/>
            <person name="Xu D."/>
            <person name="Zhang Y."/>
        </authorList>
    </citation>
    <scope>NUCLEOTIDE SEQUENCE [LARGE SCALE GENOMIC DNA]</scope>
    <source>
        <strain evidence="2">cv. Punajuju</strain>
        <tissue evidence="1">Leaves</tissue>
    </source>
</reference>
<protein>
    <submittedName>
        <fullName evidence="1">Uncharacterized protein</fullName>
    </submittedName>
</protein>
<evidence type="ECO:0000313" key="2">
    <source>
        <dbReference type="Proteomes" id="UP001055811"/>
    </source>
</evidence>
<proteinExistence type="predicted"/>
<sequence>MRFYKCLISGLCTPYLIQRFTLLITALKSLFVEITYVYDHTLEGTVKTSEKGDSSEKRIAGDEGSPVLVGNELGGWRWLFPSLRLEVAVGYWLRRGSSVVVGDDNDMAGEGAPPEQR</sequence>
<accession>A0ACB8YTQ6</accession>
<dbReference type="Proteomes" id="UP001055811">
    <property type="component" value="Linkage Group LG09"/>
</dbReference>
<evidence type="ECO:0000313" key="1">
    <source>
        <dbReference type="EMBL" id="KAI3688455.1"/>
    </source>
</evidence>
<dbReference type="EMBL" id="CM042017">
    <property type="protein sequence ID" value="KAI3688455.1"/>
    <property type="molecule type" value="Genomic_DNA"/>
</dbReference>
<gene>
    <name evidence="1" type="ORF">L2E82_46048</name>
</gene>
<keyword evidence="2" id="KW-1185">Reference proteome</keyword>